<sequence>MIEEPDTLVVGATGLLGRWLVAELLAQGRSVAATVRGGPARGDELRTWLREHDIGEQALTVVSADITQPGLGLLPEDRRRLSSVRDVFNTAGLYRFGLGRDEARRVNVDGAMNVARWAATRQRLRRLIQISGYRVAGAHPASENRLYRRYGAYEASKREGDAMVRAFAAAEGIPLTVVNPAVVIGHSITGEAEQYIGLAEMVENLWAGRLPALAGTRRTFVPVVTVDHLARFLTAVPEYDRGPYSAHYLLDDATPELPELIALLARHLGLRAPRMVAPTGLVRRLPRALTRTEPETLTFLSEDRYDTSSADALADAAGLSHPPVKEALLRWADRLVADRFGRARPPVKGGFQRVGQTRTYLAGDRLSAGYVLLHGLPLTAEAWQGVLPELNGTALVADLPGLGRSARSADDPADWLAELLAPLRTRPILVGHSAGTAPALRYAHAHPERVTGLVLLSPYFLQRRPRWHLRTPPLAGPLLRTASPRLLGRALVGSHETDIPALDDAVAQLRRPGVARRTARWLDRAQSQTERAELRTLTATCPVPVHLVTGEFDPLIDDPLDVPVTVVPGAGHHPQLTHPSHVAAAVKDCLTSMRA</sequence>
<evidence type="ECO:0000259" key="1">
    <source>
        <dbReference type="Pfam" id="PF07993"/>
    </source>
</evidence>
<dbReference type="InterPro" id="IPR050266">
    <property type="entry name" value="AB_hydrolase_sf"/>
</dbReference>
<reference evidence="4" key="1">
    <citation type="journal article" date="2019" name="Int. J. Syst. Evol. Microbiol.">
        <title>The Global Catalogue of Microorganisms (GCM) 10K type strain sequencing project: providing services to taxonomists for standard genome sequencing and annotation.</title>
        <authorList>
            <consortium name="The Broad Institute Genomics Platform"/>
            <consortium name="The Broad Institute Genome Sequencing Center for Infectious Disease"/>
            <person name="Wu L."/>
            <person name="Ma J."/>
        </authorList>
    </citation>
    <scope>NUCLEOTIDE SEQUENCE [LARGE SCALE GENOMIC DNA]</scope>
    <source>
        <strain evidence="4">TBRC 1276</strain>
    </source>
</reference>
<dbReference type="SUPFAM" id="SSF51735">
    <property type="entry name" value="NAD(P)-binding Rossmann-fold domains"/>
    <property type="match status" value="1"/>
</dbReference>
<protein>
    <submittedName>
        <fullName evidence="3">Alpha/beta fold hydrolase</fullName>
    </submittedName>
</protein>
<dbReference type="RefSeq" id="WP_379535064.1">
    <property type="nucleotide sequence ID" value="NZ_JBHSBI010000042.1"/>
</dbReference>
<keyword evidence="3" id="KW-0378">Hydrolase</keyword>
<keyword evidence="4" id="KW-1185">Reference proteome</keyword>
<dbReference type="GO" id="GO:0016787">
    <property type="term" value="F:hydrolase activity"/>
    <property type="evidence" value="ECO:0007669"/>
    <property type="project" value="UniProtKB-KW"/>
</dbReference>
<comment type="caution">
    <text evidence="3">The sequence shown here is derived from an EMBL/GenBank/DDBJ whole genome shotgun (WGS) entry which is preliminary data.</text>
</comment>
<organism evidence="3 4">
    <name type="scientific">Nonomuraea purpurea</name>
    <dbReference type="NCBI Taxonomy" id="1849276"/>
    <lineage>
        <taxon>Bacteria</taxon>
        <taxon>Bacillati</taxon>
        <taxon>Actinomycetota</taxon>
        <taxon>Actinomycetes</taxon>
        <taxon>Streptosporangiales</taxon>
        <taxon>Streptosporangiaceae</taxon>
        <taxon>Nonomuraea</taxon>
    </lineage>
</organism>
<evidence type="ECO:0000313" key="4">
    <source>
        <dbReference type="Proteomes" id="UP001595851"/>
    </source>
</evidence>
<evidence type="ECO:0000313" key="3">
    <source>
        <dbReference type="EMBL" id="MFC4015247.1"/>
    </source>
</evidence>
<dbReference type="Pfam" id="PF12697">
    <property type="entry name" value="Abhydrolase_6"/>
    <property type="match status" value="1"/>
</dbReference>
<dbReference type="SUPFAM" id="SSF53474">
    <property type="entry name" value="alpha/beta-Hydrolases"/>
    <property type="match status" value="1"/>
</dbReference>
<dbReference type="InterPro" id="IPR036291">
    <property type="entry name" value="NAD(P)-bd_dom_sf"/>
</dbReference>
<feature type="domain" description="AB hydrolase-1" evidence="2">
    <location>
        <begin position="371"/>
        <end position="584"/>
    </location>
</feature>
<gene>
    <name evidence="3" type="ORF">ACFOY2_49100</name>
</gene>
<proteinExistence type="predicted"/>
<accession>A0ABV8GRB1</accession>
<dbReference type="Gene3D" id="3.40.50.1820">
    <property type="entry name" value="alpha/beta hydrolase"/>
    <property type="match status" value="1"/>
</dbReference>
<name>A0ABV8GRB1_9ACTN</name>
<dbReference type="Proteomes" id="UP001595851">
    <property type="component" value="Unassembled WGS sequence"/>
</dbReference>
<dbReference type="PANTHER" id="PTHR43798">
    <property type="entry name" value="MONOACYLGLYCEROL LIPASE"/>
    <property type="match status" value="1"/>
</dbReference>
<dbReference type="InterPro" id="IPR013120">
    <property type="entry name" value="FAR_NAD-bd"/>
</dbReference>
<dbReference type="Gene3D" id="3.40.50.720">
    <property type="entry name" value="NAD(P)-binding Rossmann-like Domain"/>
    <property type="match status" value="1"/>
</dbReference>
<dbReference type="Pfam" id="PF07993">
    <property type="entry name" value="NAD_binding_4"/>
    <property type="match status" value="1"/>
</dbReference>
<dbReference type="InterPro" id="IPR029058">
    <property type="entry name" value="AB_hydrolase_fold"/>
</dbReference>
<evidence type="ECO:0000259" key="2">
    <source>
        <dbReference type="Pfam" id="PF12697"/>
    </source>
</evidence>
<feature type="domain" description="Thioester reductase (TE)" evidence="1">
    <location>
        <begin position="10"/>
        <end position="232"/>
    </location>
</feature>
<dbReference type="InterPro" id="IPR000073">
    <property type="entry name" value="AB_hydrolase_1"/>
</dbReference>
<dbReference type="EMBL" id="JBHSBI010000042">
    <property type="protein sequence ID" value="MFC4015247.1"/>
    <property type="molecule type" value="Genomic_DNA"/>
</dbReference>